<comment type="similarity">
    <text evidence="1">Belongs to the universal ribosomal protein uL29 family.</text>
</comment>
<dbReference type="GO" id="GO:1990904">
    <property type="term" value="C:ribonucleoprotein complex"/>
    <property type="evidence" value="ECO:0007669"/>
    <property type="project" value="UniProtKB-KW"/>
</dbReference>
<name>A0A1G2MEF8_9BACT</name>
<comment type="caution">
    <text evidence="6">The sequence shown here is derived from an EMBL/GenBank/DDBJ whole genome shotgun (WGS) entry which is preliminary data.</text>
</comment>
<dbReference type="AlphaFoldDB" id="A0A1G2MEF8"/>
<sequence length="69" mass="7935">MSDYAHKTEEELHKLVTGNHAKLQAFRFAMAGSKQKNVKEGKKLRKETARLLTELHKRNTESRNSNIGK</sequence>
<gene>
    <name evidence="6" type="ORF">A2W52_02650</name>
</gene>
<protein>
    <recommendedName>
        <fullName evidence="4">Large ribosomal subunit protein uL29</fullName>
    </recommendedName>
    <alternativeName>
        <fullName evidence="5">50S ribosomal protein L29</fullName>
    </alternativeName>
</protein>
<evidence type="ECO:0000256" key="2">
    <source>
        <dbReference type="ARBA" id="ARBA00022980"/>
    </source>
</evidence>
<evidence type="ECO:0000313" key="7">
    <source>
        <dbReference type="Proteomes" id="UP000176493"/>
    </source>
</evidence>
<dbReference type="InterPro" id="IPR036049">
    <property type="entry name" value="Ribosomal_uL29_sf"/>
</dbReference>
<organism evidence="6 7">
    <name type="scientific">Candidatus Taylorbacteria bacterium RIFCSPHIGHO2_02_49_25</name>
    <dbReference type="NCBI Taxonomy" id="1802305"/>
    <lineage>
        <taxon>Bacteria</taxon>
        <taxon>Candidatus Tayloriibacteriota</taxon>
    </lineage>
</organism>
<keyword evidence="3" id="KW-0687">Ribonucleoprotein</keyword>
<dbReference type="GO" id="GO:0003735">
    <property type="term" value="F:structural constituent of ribosome"/>
    <property type="evidence" value="ECO:0007669"/>
    <property type="project" value="InterPro"/>
</dbReference>
<dbReference type="Pfam" id="PF00831">
    <property type="entry name" value="Ribosomal_L29"/>
    <property type="match status" value="1"/>
</dbReference>
<dbReference type="Proteomes" id="UP000176493">
    <property type="component" value="Unassembled WGS sequence"/>
</dbReference>
<evidence type="ECO:0000256" key="3">
    <source>
        <dbReference type="ARBA" id="ARBA00023274"/>
    </source>
</evidence>
<evidence type="ECO:0000313" key="6">
    <source>
        <dbReference type="EMBL" id="OHA21431.1"/>
    </source>
</evidence>
<keyword evidence="2" id="KW-0689">Ribosomal protein</keyword>
<dbReference type="Gene3D" id="1.10.287.310">
    <property type="match status" value="1"/>
</dbReference>
<dbReference type="EMBL" id="MHRJ01000045">
    <property type="protein sequence ID" value="OHA21431.1"/>
    <property type="molecule type" value="Genomic_DNA"/>
</dbReference>
<dbReference type="InterPro" id="IPR001854">
    <property type="entry name" value="Ribosomal_uL29"/>
</dbReference>
<evidence type="ECO:0000256" key="5">
    <source>
        <dbReference type="ARBA" id="ARBA00035476"/>
    </source>
</evidence>
<reference evidence="6 7" key="1">
    <citation type="journal article" date="2016" name="Nat. Commun.">
        <title>Thousands of microbial genomes shed light on interconnected biogeochemical processes in an aquifer system.</title>
        <authorList>
            <person name="Anantharaman K."/>
            <person name="Brown C.T."/>
            <person name="Hug L.A."/>
            <person name="Sharon I."/>
            <person name="Castelle C.J."/>
            <person name="Probst A.J."/>
            <person name="Thomas B.C."/>
            <person name="Singh A."/>
            <person name="Wilkins M.J."/>
            <person name="Karaoz U."/>
            <person name="Brodie E.L."/>
            <person name="Williams K.H."/>
            <person name="Hubbard S.S."/>
            <person name="Banfield J.F."/>
        </authorList>
    </citation>
    <scope>NUCLEOTIDE SEQUENCE [LARGE SCALE GENOMIC DNA]</scope>
</reference>
<evidence type="ECO:0000256" key="4">
    <source>
        <dbReference type="ARBA" id="ARBA00035204"/>
    </source>
</evidence>
<proteinExistence type="inferred from homology"/>
<dbReference type="GO" id="GO:0006412">
    <property type="term" value="P:translation"/>
    <property type="evidence" value="ECO:0007669"/>
    <property type="project" value="InterPro"/>
</dbReference>
<dbReference type="SUPFAM" id="SSF46561">
    <property type="entry name" value="Ribosomal protein L29 (L29p)"/>
    <property type="match status" value="1"/>
</dbReference>
<accession>A0A1G2MEF8</accession>
<evidence type="ECO:0000256" key="1">
    <source>
        <dbReference type="ARBA" id="ARBA00009254"/>
    </source>
</evidence>
<dbReference type="GO" id="GO:0005840">
    <property type="term" value="C:ribosome"/>
    <property type="evidence" value="ECO:0007669"/>
    <property type="project" value="UniProtKB-KW"/>
</dbReference>